<sequence>MQNYCFLENSQIKKRFFFRKTTFFQRVQPVSVTSQGHLTHYYV</sequence>
<dbReference type="EMBL" id="BK015953">
    <property type="protein sequence ID" value="DAF86806.1"/>
    <property type="molecule type" value="Genomic_DNA"/>
</dbReference>
<organism evidence="1">
    <name type="scientific">Siphoviridae sp. ctvuW5</name>
    <dbReference type="NCBI Taxonomy" id="2825725"/>
    <lineage>
        <taxon>Viruses</taxon>
        <taxon>Duplodnaviria</taxon>
        <taxon>Heunggongvirae</taxon>
        <taxon>Uroviricota</taxon>
        <taxon>Caudoviricetes</taxon>
    </lineage>
</organism>
<reference evidence="1" key="1">
    <citation type="journal article" date="2021" name="Proc. Natl. Acad. Sci. U.S.A.">
        <title>A Catalog of Tens of Thousands of Viruses from Human Metagenomes Reveals Hidden Associations with Chronic Diseases.</title>
        <authorList>
            <person name="Tisza M.J."/>
            <person name="Buck C.B."/>
        </authorList>
    </citation>
    <scope>NUCLEOTIDE SEQUENCE</scope>
    <source>
        <strain evidence="1">CtvuW5</strain>
    </source>
</reference>
<proteinExistence type="predicted"/>
<protein>
    <submittedName>
        <fullName evidence="1">Uncharacterized protein</fullName>
    </submittedName>
</protein>
<accession>A0A8S5TX73</accession>
<evidence type="ECO:0000313" key="1">
    <source>
        <dbReference type="EMBL" id="DAF86806.1"/>
    </source>
</evidence>
<name>A0A8S5TX73_9CAUD</name>